<dbReference type="AlphaFoldDB" id="A0A351U264"/>
<dbReference type="NCBIfam" id="TIGR01145">
    <property type="entry name" value="ATP_synt_delta"/>
    <property type="match status" value="1"/>
</dbReference>
<keyword evidence="4 7" id="KW-0406">Ion transport</keyword>
<keyword evidence="3 7" id="KW-0375">Hydrogen ion transport</keyword>
<dbReference type="Pfam" id="PF00213">
    <property type="entry name" value="OSCP"/>
    <property type="match status" value="1"/>
</dbReference>
<comment type="subcellular location">
    <subcellularLocation>
        <location evidence="7">Cell membrane</location>
        <topology evidence="7">Peripheral membrane protein</topology>
    </subcellularLocation>
    <subcellularLocation>
        <location evidence="1">Membrane</location>
    </subcellularLocation>
</comment>
<comment type="similarity">
    <text evidence="7">Belongs to the ATPase delta chain family.</text>
</comment>
<proteinExistence type="inferred from homology"/>
<dbReference type="InterPro" id="IPR026015">
    <property type="entry name" value="ATP_synth_OSCP/delta_N_sf"/>
</dbReference>
<dbReference type="GO" id="GO:0045259">
    <property type="term" value="C:proton-transporting ATP synthase complex"/>
    <property type="evidence" value="ECO:0007669"/>
    <property type="project" value="UniProtKB-KW"/>
</dbReference>
<name>A0A351U264_9BACT</name>
<evidence type="ECO:0000256" key="7">
    <source>
        <dbReference type="HAMAP-Rule" id="MF_01416"/>
    </source>
</evidence>
<evidence type="ECO:0000256" key="5">
    <source>
        <dbReference type="ARBA" id="ARBA00023136"/>
    </source>
</evidence>
<keyword evidence="7" id="KW-1003">Cell membrane</keyword>
<sequence>MIRQSIAKRYAKGLFAVGEKDGRYKVYLEELGHILALFEGNEKLRKALMLPLLEVQQRKELLSDILRLTGVSVPLSNMLTLLVENNRMTYLPFIRDVYGELVDDKEGRIRGTIWSAYPLEGGLKTRIEQTLRERFHKKEVVLATVEDKSLIGGVRVNVKGTIIDGSVKRQLETLKENILKE</sequence>
<comment type="function">
    <text evidence="7">F(1)F(0) ATP synthase produces ATP from ADP in the presence of a proton or sodium gradient. F-type ATPases consist of two structural domains, F(1) containing the extramembraneous catalytic core and F(0) containing the membrane proton channel, linked together by a central stalk and a peripheral stalk. During catalysis, ATP synthesis in the catalytic domain of F(1) is coupled via a rotary mechanism of the central stalk subunits to proton translocation.</text>
</comment>
<keyword evidence="7" id="KW-0139">CF(1)</keyword>
<evidence type="ECO:0000256" key="6">
    <source>
        <dbReference type="ARBA" id="ARBA00023310"/>
    </source>
</evidence>
<dbReference type="HAMAP" id="MF_01416">
    <property type="entry name" value="ATP_synth_delta_bact"/>
    <property type="match status" value="1"/>
</dbReference>
<evidence type="ECO:0000313" key="8">
    <source>
        <dbReference type="EMBL" id="NLW36915.1"/>
    </source>
</evidence>
<comment type="caution">
    <text evidence="8">The sequence shown here is derived from an EMBL/GenBank/DDBJ whole genome shotgun (WGS) entry which is preliminary data.</text>
</comment>
<dbReference type="PRINTS" id="PR00125">
    <property type="entry name" value="ATPASEDELTA"/>
</dbReference>
<gene>
    <name evidence="7 8" type="primary">atpH</name>
    <name evidence="8" type="ORF">GXY80_15790</name>
</gene>
<organism evidence="8 9">
    <name type="scientific">Syntrophorhabdus aromaticivorans</name>
    <dbReference type="NCBI Taxonomy" id="328301"/>
    <lineage>
        <taxon>Bacteria</taxon>
        <taxon>Pseudomonadati</taxon>
        <taxon>Thermodesulfobacteriota</taxon>
        <taxon>Syntrophorhabdia</taxon>
        <taxon>Syntrophorhabdales</taxon>
        <taxon>Syntrophorhabdaceae</taxon>
        <taxon>Syntrophorhabdus</taxon>
    </lineage>
</organism>
<keyword evidence="2 7" id="KW-0813">Transport</keyword>
<evidence type="ECO:0000256" key="4">
    <source>
        <dbReference type="ARBA" id="ARBA00023065"/>
    </source>
</evidence>
<dbReference type="GO" id="GO:0005886">
    <property type="term" value="C:plasma membrane"/>
    <property type="evidence" value="ECO:0007669"/>
    <property type="project" value="UniProtKB-SubCell"/>
</dbReference>
<comment type="function">
    <text evidence="7">This protein is part of the stalk that links CF(0) to CF(1). It either transmits conformational changes from CF(0) to CF(1) or is implicated in proton conduction.</text>
</comment>
<dbReference type="InterPro" id="IPR000711">
    <property type="entry name" value="ATPase_OSCP/dsu"/>
</dbReference>
<evidence type="ECO:0000313" key="9">
    <source>
        <dbReference type="Proteomes" id="UP000777265"/>
    </source>
</evidence>
<dbReference type="SUPFAM" id="SSF47928">
    <property type="entry name" value="N-terminal domain of the delta subunit of the F1F0-ATP synthase"/>
    <property type="match status" value="1"/>
</dbReference>
<evidence type="ECO:0000256" key="3">
    <source>
        <dbReference type="ARBA" id="ARBA00022781"/>
    </source>
</evidence>
<accession>A0A351U264</accession>
<protein>
    <recommendedName>
        <fullName evidence="7">ATP synthase subunit delta</fullName>
    </recommendedName>
    <alternativeName>
        <fullName evidence="7">ATP synthase F(1) sector subunit delta</fullName>
    </alternativeName>
    <alternativeName>
        <fullName evidence="7">F-type ATPase subunit delta</fullName>
        <shortName evidence="7">F-ATPase subunit delta</shortName>
    </alternativeName>
</protein>
<dbReference type="STRING" id="909663.GCA_000512235_01379"/>
<dbReference type="Gene3D" id="1.10.520.20">
    <property type="entry name" value="N-terminal domain of the delta subunit of the F1F0-ATP synthase"/>
    <property type="match status" value="1"/>
</dbReference>
<reference evidence="8" key="2">
    <citation type="submission" date="2020-01" db="EMBL/GenBank/DDBJ databases">
        <authorList>
            <person name="Campanaro S."/>
        </authorList>
    </citation>
    <scope>NUCLEOTIDE SEQUENCE</scope>
    <source>
        <strain evidence="8">AS06rmzACSIP_7</strain>
    </source>
</reference>
<dbReference type="Proteomes" id="UP000777265">
    <property type="component" value="Unassembled WGS sequence"/>
</dbReference>
<keyword evidence="6 7" id="KW-0066">ATP synthesis</keyword>
<evidence type="ECO:0000256" key="2">
    <source>
        <dbReference type="ARBA" id="ARBA00022448"/>
    </source>
</evidence>
<dbReference type="PANTHER" id="PTHR11910">
    <property type="entry name" value="ATP SYNTHASE DELTA CHAIN"/>
    <property type="match status" value="1"/>
</dbReference>
<dbReference type="GO" id="GO:0046933">
    <property type="term" value="F:proton-transporting ATP synthase activity, rotational mechanism"/>
    <property type="evidence" value="ECO:0007669"/>
    <property type="project" value="UniProtKB-UniRule"/>
</dbReference>
<evidence type="ECO:0000256" key="1">
    <source>
        <dbReference type="ARBA" id="ARBA00004370"/>
    </source>
</evidence>
<keyword evidence="5 7" id="KW-0472">Membrane</keyword>
<reference evidence="8" key="1">
    <citation type="journal article" date="2020" name="Biotechnol. Biofuels">
        <title>New insights from the biogas microbiome by comprehensive genome-resolved metagenomics of nearly 1600 species originating from multiple anaerobic digesters.</title>
        <authorList>
            <person name="Campanaro S."/>
            <person name="Treu L."/>
            <person name="Rodriguez-R L.M."/>
            <person name="Kovalovszki A."/>
            <person name="Ziels R.M."/>
            <person name="Maus I."/>
            <person name="Zhu X."/>
            <person name="Kougias P.G."/>
            <person name="Basile A."/>
            <person name="Luo G."/>
            <person name="Schluter A."/>
            <person name="Konstantinidis K.T."/>
            <person name="Angelidaki I."/>
        </authorList>
    </citation>
    <scope>NUCLEOTIDE SEQUENCE</scope>
    <source>
        <strain evidence="8">AS06rmzACSIP_7</strain>
    </source>
</reference>
<dbReference type="EMBL" id="JAAYEE010000320">
    <property type="protein sequence ID" value="NLW36915.1"/>
    <property type="molecule type" value="Genomic_DNA"/>
</dbReference>